<dbReference type="EMBL" id="JAMQAW010000046">
    <property type="protein sequence ID" value="MCM2392756.1"/>
    <property type="molecule type" value="Genomic_DNA"/>
</dbReference>
<dbReference type="Proteomes" id="UP001431429">
    <property type="component" value="Unassembled WGS sequence"/>
</dbReference>
<dbReference type="PANTHER" id="PTHR45398">
    <property type="match status" value="1"/>
</dbReference>
<gene>
    <name evidence="2" type="ORF">NBG84_31475</name>
</gene>
<comment type="caution">
    <text evidence="2">The sequence shown here is derived from an EMBL/GenBank/DDBJ whole genome shotgun (WGS) entry which is preliminary data.</text>
</comment>
<name>A0ABT0V023_9ACTN</name>
<dbReference type="InterPro" id="IPR001242">
    <property type="entry name" value="Condensation_dom"/>
</dbReference>
<proteinExistence type="predicted"/>
<accession>A0ABT0V023</accession>
<feature type="domain" description="Condensation" evidence="1">
    <location>
        <begin position="12"/>
        <end position="461"/>
    </location>
</feature>
<evidence type="ECO:0000313" key="3">
    <source>
        <dbReference type="Proteomes" id="UP001431429"/>
    </source>
</evidence>
<keyword evidence="3" id="KW-1185">Reference proteome</keyword>
<dbReference type="Pfam" id="PF00668">
    <property type="entry name" value="Condensation"/>
    <property type="match status" value="1"/>
</dbReference>
<dbReference type="SUPFAM" id="SSF52777">
    <property type="entry name" value="CoA-dependent acyltransferases"/>
    <property type="match status" value="4"/>
</dbReference>
<organism evidence="2 3">
    <name type="scientific">Streptomyces albipurpureus</name>
    <dbReference type="NCBI Taxonomy" id="2897419"/>
    <lineage>
        <taxon>Bacteria</taxon>
        <taxon>Bacillati</taxon>
        <taxon>Actinomycetota</taxon>
        <taxon>Actinomycetes</taxon>
        <taxon>Kitasatosporales</taxon>
        <taxon>Streptomycetaceae</taxon>
        <taxon>Streptomyces</taxon>
    </lineage>
</organism>
<sequence>MSHATLTTERPLELTAAQAHVLAAQCADPNHAAYNVGQYIELTGPVDPDVLQDALRHTLGEAPGLHLRLRDMGGRLLQEPVPFDAAHWRLRRLDTTGAADPTAAAVEIAREQLACPPRMDLLVVDDRDAARRSAAPALMGAVLVRVGHHRHLLFQYFHQLAVDGYGVTLLTRRIAEVYTARMRGTPLPDSPFTQVSALVAAERSYRESPQYGIDRAHWAARYADGPRPTSFLPASAPPSDTVLRHTIVLDRRTSLAISATADASRATWAEAVTAAVAVQLHLDTGTQDAVLALYAMARSGPGTLRVPGMAVNTLPVRVALDGGDTFGTLLVRTAAEFAAIRAHQRFRGETIARELWPGQLWRGREDGRLPGPLLNLRPFDTEVDFAGVPGHVVTLASGPVDGLSLSAVRYADGRLRLDFDGNPALYDDDSLTRHARRCTEILGRLCAEPERSIATLTLSDELGSAQPPKPDGALTTAVDRSPLVEREEERGELPLLPCAHRLRDAGAAMGRLSDSTLWEVPAGLSASALRAAVARLARVHPALRLRLHRVDGVSELWTQEVLPSAVAPAVVDPTTVRRVDTSSLVAAELSGRIAVEARRAVAALDVWAGAVLRAVWFDAGPARPGRLLLVAHRCSVDDISWQLLVPQLASLHAALQEGHEPPGLATAGLRSWSETLLREAHGRQRTQEMPYWLSLFDPPPPIATPQGRTPSQGVSRVGPELLTTVATTATTGGAADALDGAVLTALALVAADEPRLHGDDRGPGLLLEREVPDPARPPHTIGWLTTVHPIRIAPPGPVPTAGVSAEQAAPALRHTAGALASVPGGGRGYEQLRHLNPQSAALLARTPRALVRYRRRTDAQAPGGVPGWAPAPAAERAALHPAPAAPPITGPVELTATVSSARSAAGSCVTLRWRWSGALFTDEEARLLTARLTEMIADFLTTNRNTLYS</sequence>
<dbReference type="Gene3D" id="3.30.559.30">
    <property type="entry name" value="Nonribosomal peptide synthetase, condensation domain"/>
    <property type="match status" value="2"/>
</dbReference>
<protein>
    <submittedName>
        <fullName evidence="2">Condensation domain-containing protein</fullName>
    </submittedName>
</protein>
<dbReference type="PANTHER" id="PTHR45398:SF1">
    <property type="entry name" value="ENZYME, PUTATIVE (JCVI)-RELATED"/>
    <property type="match status" value="1"/>
</dbReference>
<evidence type="ECO:0000259" key="1">
    <source>
        <dbReference type="Pfam" id="PF00668"/>
    </source>
</evidence>
<dbReference type="Gene3D" id="3.30.559.10">
    <property type="entry name" value="Chloramphenicol acetyltransferase-like domain"/>
    <property type="match status" value="2"/>
</dbReference>
<dbReference type="RefSeq" id="WP_250923081.1">
    <property type="nucleotide sequence ID" value="NZ_JAMQAW010000046.1"/>
</dbReference>
<evidence type="ECO:0000313" key="2">
    <source>
        <dbReference type="EMBL" id="MCM2392756.1"/>
    </source>
</evidence>
<dbReference type="InterPro" id="IPR023213">
    <property type="entry name" value="CAT-like_dom_sf"/>
</dbReference>
<reference evidence="2" key="1">
    <citation type="submission" date="2022-06" db="EMBL/GenBank/DDBJ databases">
        <title>Genome public.</title>
        <authorList>
            <person name="Sun Q."/>
        </authorList>
    </citation>
    <scope>NUCLEOTIDE SEQUENCE</scope>
    <source>
        <strain evidence="2">CWNU-1</strain>
    </source>
</reference>